<evidence type="ECO:0000259" key="2">
    <source>
        <dbReference type="Pfam" id="PF16313"/>
    </source>
</evidence>
<evidence type="ECO:0000313" key="6">
    <source>
        <dbReference type="Proteomes" id="UP000288079"/>
    </source>
</evidence>
<feature type="signal peptide" evidence="1">
    <location>
        <begin position="1"/>
        <end position="22"/>
    </location>
</feature>
<feature type="domain" description="EcxA zinc-binding" evidence="2">
    <location>
        <begin position="429"/>
        <end position="735"/>
    </location>
</feature>
<dbReference type="GO" id="GO:0008237">
    <property type="term" value="F:metallopeptidase activity"/>
    <property type="evidence" value="ECO:0007669"/>
    <property type="project" value="InterPro"/>
</dbReference>
<dbReference type="Pfam" id="PF17148">
    <property type="entry name" value="DUF5117"/>
    <property type="match status" value="1"/>
</dbReference>
<evidence type="ECO:0000256" key="1">
    <source>
        <dbReference type="SAM" id="SignalP"/>
    </source>
</evidence>
<evidence type="ECO:0008006" key="7">
    <source>
        <dbReference type="Google" id="ProtNLM"/>
    </source>
</evidence>
<dbReference type="RefSeq" id="WP_125041600.1">
    <property type="nucleotide sequence ID" value="NZ_BHWB01000007.1"/>
</dbReference>
<accession>A0A401LW23</accession>
<dbReference type="Proteomes" id="UP000288079">
    <property type="component" value="Unassembled WGS sequence"/>
</dbReference>
<feature type="domain" description="DUF5117" evidence="3">
    <location>
        <begin position="113"/>
        <end position="296"/>
    </location>
</feature>
<dbReference type="SUPFAM" id="SSF55486">
    <property type="entry name" value="Metalloproteases ('zincins'), catalytic domain"/>
    <property type="match status" value="1"/>
</dbReference>
<proteinExistence type="predicted"/>
<feature type="domain" description="DUF5118" evidence="4">
    <location>
        <begin position="53"/>
        <end position="98"/>
    </location>
</feature>
<dbReference type="OrthoDB" id="9776599at2"/>
<dbReference type="PANTHER" id="PTHR38478:SF1">
    <property type="entry name" value="ZINC DEPENDENT METALLOPROTEASE DOMAIN LIPOPROTEIN"/>
    <property type="match status" value="1"/>
</dbReference>
<dbReference type="AlphaFoldDB" id="A0A401LW23"/>
<evidence type="ECO:0000259" key="4">
    <source>
        <dbReference type="Pfam" id="PF17162"/>
    </source>
</evidence>
<dbReference type="InterPro" id="IPR034032">
    <property type="entry name" value="Zn_MMP-like_bac"/>
</dbReference>
<organism evidence="5 6">
    <name type="scientific">Bacteroides faecalis</name>
    <dbReference type="NCBI Taxonomy" id="2447885"/>
    <lineage>
        <taxon>Bacteria</taxon>
        <taxon>Pseudomonadati</taxon>
        <taxon>Bacteroidota</taxon>
        <taxon>Bacteroidia</taxon>
        <taxon>Bacteroidales</taxon>
        <taxon>Bacteroidaceae</taxon>
        <taxon>Bacteroides</taxon>
    </lineage>
</organism>
<name>A0A401LW23_9BACE</name>
<feature type="chain" id="PRO_5019459810" description="Glutaminyl-tRNA synthetase" evidence="1">
    <location>
        <begin position="23"/>
        <end position="850"/>
    </location>
</feature>
<dbReference type="CDD" id="cd04276">
    <property type="entry name" value="ZnMc_MMP_like_2"/>
    <property type="match status" value="1"/>
</dbReference>
<evidence type="ECO:0000259" key="3">
    <source>
        <dbReference type="Pfam" id="PF17148"/>
    </source>
</evidence>
<sequence>MNNLFKLLIVGLLTTGVVTANAETQIFKKKKKKAKAETEQAATKDSTKNSTTEYKKLLKDAKTIDGMFKIHIVKDKYYFEIPKKLMDRDFMITSRVSSISNNKDVSAGQMPHNPVLVTFSADKDKVYMHKKMVRNLCDTTSNMYAAFQRNFIDPIWEAYKIESLSPDSSAYVIDMSALFITDVPEFSPFRSENIMDVLMKKKALKGSLSATKSSILGMKCFPMNINIKTLMGYSVDGAPFTATMTRNIILLPEKTMRPRLSDTRIGYFDEGKRLYTEKKDGLQEFSYIDRWNLQPKPEDLERYKQGELVEPEKQIVYYVDTAIPDKWRSYIKKGIEDWQPAFEEIGFKNAIIAKDYPKDDPNFDPDDIRYSCYRMITTPVQNSMGPSCADPRSGEIIQGDVLFYSNIVQLLHNWRFVQTAAVDPKVRKAVFDDETMGGSLRYVAAHEIGHTLGLMHNFGASYSFPVDSLRSATFTQKYGTTPSIMDYTRFNYIAQPGDEGVALTPPTLGVYDKFAIKWGYKPIFEAESPDAEKATLSKWIKEKDHDPMYKYGPQPFINEVDPSCKSEDLGDNAVKAGIYGLKNLKVIMKNLPEWTKEDDNHYEHLTEAYQEVIMQMQRYLLHAMVSVGGIYFDEPRRDNVKPVIRFAPKAEQKEALKFVLETMMELPDWLLDKNIIEYTGPIYSPSTLQSIVISRLFFTSITSSLVLFEEIYPKEAYRYSEFMDDIYNFVWRKTKSGAKLDMYDRNLQITYVDKLLRESGLSKQKTSIFGFKDLNEVEKQLVTDNVDWQKAGFELNPLGNVDMIKNPAIHQKLIESYNLIRSKTRVGDNTTRAHYQSLALKIKRALTNNE</sequence>
<gene>
    <name evidence="5" type="ORF">KGMB02408_26600</name>
</gene>
<dbReference type="Pfam" id="PF16313">
    <property type="entry name" value="DUF4953"/>
    <property type="match status" value="1"/>
</dbReference>
<dbReference type="EMBL" id="BHWB01000007">
    <property type="protein sequence ID" value="GCB35715.1"/>
    <property type="molecule type" value="Genomic_DNA"/>
</dbReference>
<dbReference type="InterPro" id="IPR033428">
    <property type="entry name" value="DUF5118"/>
</dbReference>
<evidence type="ECO:0000313" key="5">
    <source>
        <dbReference type="EMBL" id="GCB35715.1"/>
    </source>
</evidence>
<keyword evidence="1" id="KW-0732">Signal</keyword>
<dbReference type="InterPro" id="IPR033413">
    <property type="entry name" value="DUF5117"/>
</dbReference>
<dbReference type="Gene3D" id="3.40.390.10">
    <property type="entry name" value="Collagenase (Catalytic Domain)"/>
    <property type="match status" value="1"/>
</dbReference>
<comment type="caution">
    <text evidence="5">The sequence shown here is derived from an EMBL/GenBank/DDBJ whole genome shotgun (WGS) entry which is preliminary data.</text>
</comment>
<dbReference type="Pfam" id="PF17162">
    <property type="entry name" value="DUF5118"/>
    <property type="match status" value="1"/>
</dbReference>
<dbReference type="InterPro" id="IPR032534">
    <property type="entry name" value="EcxA_zinc-bd"/>
</dbReference>
<protein>
    <recommendedName>
        <fullName evidence="7">Glutaminyl-tRNA synthetase</fullName>
    </recommendedName>
</protein>
<dbReference type="InterPro" id="IPR024079">
    <property type="entry name" value="MetalloPept_cat_dom_sf"/>
</dbReference>
<reference evidence="5 6" key="1">
    <citation type="submission" date="2018-10" db="EMBL/GenBank/DDBJ databases">
        <title>Draft Genome Sequence of Bacteroides sp. KCTC 15687.</title>
        <authorList>
            <person name="Yu S.Y."/>
            <person name="Kim J.S."/>
            <person name="Oh B.S."/>
            <person name="Park S.H."/>
            <person name="Kang S.W."/>
            <person name="Park J.E."/>
            <person name="Choi S.H."/>
            <person name="Han K.I."/>
            <person name="Lee K.C."/>
            <person name="Eom M.K."/>
            <person name="Suh M.K."/>
            <person name="Lee D.H."/>
            <person name="Yoon H."/>
            <person name="Kim B."/>
            <person name="Yang S.J."/>
            <person name="Lee J.S."/>
            <person name="Lee J.H."/>
        </authorList>
    </citation>
    <scope>NUCLEOTIDE SEQUENCE [LARGE SCALE GENOMIC DNA]</scope>
    <source>
        <strain evidence="5 6">KCTC 15687</strain>
    </source>
</reference>
<dbReference type="PANTHER" id="PTHR38478">
    <property type="entry name" value="PEPTIDASE M1A AND M12B"/>
    <property type="match status" value="1"/>
</dbReference>
<keyword evidence="6" id="KW-1185">Reference proteome</keyword>